<dbReference type="AlphaFoldDB" id="A0AA86U0M3"/>
<evidence type="ECO:0000313" key="3">
    <source>
        <dbReference type="Proteomes" id="UP001642409"/>
    </source>
</evidence>
<accession>A0AA86U0M3</accession>
<reference evidence="2 3" key="2">
    <citation type="submission" date="2024-07" db="EMBL/GenBank/DDBJ databases">
        <authorList>
            <person name="Akdeniz Z."/>
        </authorList>
    </citation>
    <scope>NUCLEOTIDE SEQUENCE [LARGE SCALE GENOMIC DNA]</scope>
</reference>
<gene>
    <name evidence="1" type="ORF">HINF_LOCUS14628</name>
    <name evidence="2" type="ORF">HINF_LOCUS1538</name>
</gene>
<comment type="caution">
    <text evidence="1">The sequence shown here is derived from an EMBL/GenBank/DDBJ whole genome shotgun (WGS) entry which is preliminary data.</text>
</comment>
<evidence type="ECO:0000313" key="2">
    <source>
        <dbReference type="EMBL" id="CAL5971704.1"/>
    </source>
</evidence>
<dbReference type="EMBL" id="CAXDID020000003">
    <property type="protein sequence ID" value="CAL5971704.1"/>
    <property type="molecule type" value="Genomic_DNA"/>
</dbReference>
<proteinExistence type="predicted"/>
<dbReference type="EMBL" id="CATOUU010000380">
    <property type="protein sequence ID" value="CAI9926983.1"/>
    <property type="molecule type" value="Genomic_DNA"/>
</dbReference>
<protein>
    <submittedName>
        <fullName evidence="2">Hypothetical_protein</fullName>
    </submittedName>
</protein>
<keyword evidence="3" id="KW-1185">Reference proteome</keyword>
<evidence type="ECO:0000313" key="1">
    <source>
        <dbReference type="EMBL" id="CAI9926983.1"/>
    </source>
</evidence>
<sequence>MKNHLMQIMEDGQVAYLFVNKLNFVPFHSGVHFYHITSTFNMLGRQVGKRLGQIFPNEQESNDTNCQKKNIGLWAMQVLQDYQQLFLYDNKKASKRSKFQLCNLSAIDLVINVLEIASSNVSLNEYKFANDLNVDFRMILIQLFC</sequence>
<reference evidence="1" key="1">
    <citation type="submission" date="2023-06" db="EMBL/GenBank/DDBJ databases">
        <authorList>
            <person name="Kurt Z."/>
        </authorList>
    </citation>
    <scope>NUCLEOTIDE SEQUENCE</scope>
</reference>
<name>A0AA86U0M3_9EUKA</name>
<organism evidence="1">
    <name type="scientific">Hexamita inflata</name>
    <dbReference type="NCBI Taxonomy" id="28002"/>
    <lineage>
        <taxon>Eukaryota</taxon>
        <taxon>Metamonada</taxon>
        <taxon>Diplomonadida</taxon>
        <taxon>Hexamitidae</taxon>
        <taxon>Hexamitinae</taxon>
        <taxon>Hexamita</taxon>
    </lineage>
</organism>
<dbReference type="Proteomes" id="UP001642409">
    <property type="component" value="Unassembled WGS sequence"/>
</dbReference>